<dbReference type="EMBL" id="QJVC01000002">
    <property type="protein sequence ID" value="PYI39661.1"/>
    <property type="molecule type" value="Genomic_DNA"/>
</dbReference>
<evidence type="ECO:0000256" key="1">
    <source>
        <dbReference type="ARBA" id="ARBA00004127"/>
    </source>
</evidence>
<name>A0A2V5IUJ9_9MICC</name>
<feature type="transmembrane region" description="Helical" evidence="6">
    <location>
        <begin position="111"/>
        <end position="135"/>
    </location>
</feature>
<feature type="domain" description="DUF202" evidence="7">
    <location>
        <begin position="19"/>
        <end position="89"/>
    </location>
</feature>
<evidence type="ECO:0000256" key="4">
    <source>
        <dbReference type="ARBA" id="ARBA00023136"/>
    </source>
</evidence>
<evidence type="ECO:0000313" key="8">
    <source>
        <dbReference type="EMBL" id="PYI39661.1"/>
    </source>
</evidence>
<comment type="subcellular location">
    <subcellularLocation>
        <location evidence="1">Endomembrane system</location>
        <topology evidence="1">Multi-pass membrane protein</topology>
    </subcellularLocation>
</comment>
<dbReference type="Proteomes" id="UP000247980">
    <property type="component" value="Unassembled WGS sequence"/>
</dbReference>
<dbReference type="AlphaFoldDB" id="A0A2V5IUJ9"/>
<comment type="caution">
    <text evidence="8">The sequence shown here is derived from an EMBL/GenBank/DDBJ whole genome shotgun (WGS) entry which is preliminary data.</text>
</comment>
<keyword evidence="4 6" id="KW-0472">Membrane</keyword>
<feature type="transmembrane region" description="Helical" evidence="6">
    <location>
        <begin position="65"/>
        <end position="90"/>
    </location>
</feature>
<proteinExistence type="predicted"/>
<keyword evidence="9" id="KW-1185">Reference proteome</keyword>
<evidence type="ECO:0000256" key="2">
    <source>
        <dbReference type="ARBA" id="ARBA00022692"/>
    </source>
</evidence>
<keyword evidence="2 6" id="KW-0812">Transmembrane</keyword>
<accession>A0A2V5IUJ9</accession>
<reference evidence="8 9" key="1">
    <citation type="submission" date="2018-05" db="EMBL/GenBank/DDBJ databases">
        <title>Genetic diversity of glacier-inhabiting Cryobacterium bacteria in China and description of Cryobacterium mengkeensis sp. nov. and Arthrobacter glacialis sp. nov.</title>
        <authorList>
            <person name="Liu Q."/>
            <person name="Xin Y.-H."/>
        </authorList>
    </citation>
    <scope>NUCLEOTIDE SEQUENCE [LARGE SCALE GENOMIC DNA]</scope>
    <source>
        <strain evidence="8 9">B7</strain>
    </source>
</reference>
<dbReference type="InterPro" id="IPR003807">
    <property type="entry name" value="DUF202"/>
</dbReference>
<sequence>MSGARTGEAAEVPGGPERDPGLQPERTALAWRRTVISAVIADVLIWRAWIHALTSHDGADHSAQLMGLGICAAMACLTTIVLVICAVGRIRALHAGVAALDHDAEIAPQALMLRTASAAIVALAVTTVCALGLGFS</sequence>
<feature type="region of interest" description="Disordered" evidence="5">
    <location>
        <begin position="1"/>
        <end position="23"/>
    </location>
</feature>
<gene>
    <name evidence="8" type="ORF">CVS30_03050</name>
</gene>
<dbReference type="GO" id="GO:0012505">
    <property type="term" value="C:endomembrane system"/>
    <property type="evidence" value="ECO:0007669"/>
    <property type="project" value="UniProtKB-SubCell"/>
</dbReference>
<evidence type="ECO:0000256" key="6">
    <source>
        <dbReference type="SAM" id="Phobius"/>
    </source>
</evidence>
<keyword evidence="3 6" id="KW-1133">Transmembrane helix</keyword>
<dbReference type="OrthoDB" id="3701077at2"/>
<dbReference type="Pfam" id="PF02656">
    <property type="entry name" value="DUF202"/>
    <property type="match status" value="1"/>
</dbReference>
<protein>
    <submittedName>
        <fullName evidence="8">DUF202 domain-containing protein</fullName>
    </submittedName>
</protein>
<organism evidence="8 9">
    <name type="scientific">Arthrobacter psychrolactophilus</name>
    <dbReference type="NCBI Taxonomy" id="92442"/>
    <lineage>
        <taxon>Bacteria</taxon>
        <taxon>Bacillati</taxon>
        <taxon>Actinomycetota</taxon>
        <taxon>Actinomycetes</taxon>
        <taxon>Micrococcales</taxon>
        <taxon>Micrococcaceae</taxon>
        <taxon>Arthrobacter</taxon>
    </lineage>
</organism>
<evidence type="ECO:0000256" key="3">
    <source>
        <dbReference type="ARBA" id="ARBA00022989"/>
    </source>
</evidence>
<evidence type="ECO:0000259" key="7">
    <source>
        <dbReference type="Pfam" id="PF02656"/>
    </source>
</evidence>
<feature type="transmembrane region" description="Helical" evidence="6">
    <location>
        <begin position="35"/>
        <end position="53"/>
    </location>
</feature>
<evidence type="ECO:0000313" key="9">
    <source>
        <dbReference type="Proteomes" id="UP000247980"/>
    </source>
</evidence>
<evidence type="ECO:0000256" key="5">
    <source>
        <dbReference type="SAM" id="MobiDB-lite"/>
    </source>
</evidence>
<dbReference type="RefSeq" id="WP_110483835.1">
    <property type="nucleotide sequence ID" value="NZ_QJVC01000002.1"/>
</dbReference>